<dbReference type="SUPFAM" id="SSF54523">
    <property type="entry name" value="Pili subunits"/>
    <property type="match status" value="1"/>
</dbReference>
<gene>
    <name evidence="3" type="ORF">ACFOW7_15050</name>
</gene>
<sequence>MTKPQSQQGFTLIELMIVVAIMGILLAIAIPNYQQYMLRSKLVESSTTLQDMRVQMEQYFQDNRTYVNAAGQCGRTMPTAPQVKYFTYACAANAATPNEYVITASSTTKLSKTAGDYVYTINHSNVRQTTKFGGATVNLNCWTTSKNASC</sequence>
<dbReference type="Gene3D" id="3.30.700.10">
    <property type="entry name" value="Glycoprotein, Type 4 Pilin"/>
    <property type="match status" value="1"/>
</dbReference>
<dbReference type="InterPro" id="IPR000983">
    <property type="entry name" value="Bac_GSPG_pilin"/>
</dbReference>
<dbReference type="RefSeq" id="WP_378165722.1">
    <property type="nucleotide sequence ID" value="NZ_JBHSBU010000001.1"/>
</dbReference>
<keyword evidence="2" id="KW-1133">Transmembrane helix</keyword>
<dbReference type="InterPro" id="IPR031982">
    <property type="entry name" value="PilE-like"/>
</dbReference>
<dbReference type="InterPro" id="IPR012902">
    <property type="entry name" value="N_methyl_site"/>
</dbReference>
<keyword evidence="1" id="KW-0488">Methylation</keyword>
<keyword evidence="2" id="KW-0812">Transmembrane</keyword>
<accession>A0ABV8MTK4</accession>
<evidence type="ECO:0000256" key="2">
    <source>
        <dbReference type="SAM" id="Phobius"/>
    </source>
</evidence>
<organism evidence="3 4">
    <name type="scientific">Chitinimonas lacunae</name>
    <dbReference type="NCBI Taxonomy" id="1963018"/>
    <lineage>
        <taxon>Bacteria</taxon>
        <taxon>Pseudomonadati</taxon>
        <taxon>Pseudomonadota</taxon>
        <taxon>Betaproteobacteria</taxon>
        <taxon>Neisseriales</taxon>
        <taxon>Chitinibacteraceae</taxon>
        <taxon>Chitinimonas</taxon>
    </lineage>
</organism>
<protein>
    <submittedName>
        <fullName evidence="3">Type IV pilin protein</fullName>
    </submittedName>
</protein>
<reference evidence="4" key="1">
    <citation type="journal article" date="2019" name="Int. J. Syst. Evol. Microbiol.">
        <title>The Global Catalogue of Microorganisms (GCM) 10K type strain sequencing project: providing services to taxonomists for standard genome sequencing and annotation.</title>
        <authorList>
            <consortium name="The Broad Institute Genomics Platform"/>
            <consortium name="The Broad Institute Genome Sequencing Center for Infectious Disease"/>
            <person name="Wu L."/>
            <person name="Ma J."/>
        </authorList>
    </citation>
    <scope>NUCLEOTIDE SEQUENCE [LARGE SCALE GENOMIC DNA]</scope>
    <source>
        <strain evidence="4">LMG 29894</strain>
    </source>
</reference>
<evidence type="ECO:0000313" key="4">
    <source>
        <dbReference type="Proteomes" id="UP001595791"/>
    </source>
</evidence>
<dbReference type="InterPro" id="IPR045584">
    <property type="entry name" value="Pilin-like"/>
</dbReference>
<comment type="caution">
    <text evidence="3">The sequence shown here is derived from an EMBL/GenBank/DDBJ whole genome shotgun (WGS) entry which is preliminary data.</text>
</comment>
<keyword evidence="4" id="KW-1185">Reference proteome</keyword>
<keyword evidence="2" id="KW-0472">Membrane</keyword>
<dbReference type="Proteomes" id="UP001595791">
    <property type="component" value="Unassembled WGS sequence"/>
</dbReference>
<dbReference type="PRINTS" id="PR00813">
    <property type="entry name" value="BCTERIALGSPG"/>
</dbReference>
<proteinExistence type="predicted"/>
<dbReference type="NCBIfam" id="TIGR02532">
    <property type="entry name" value="IV_pilin_GFxxxE"/>
    <property type="match status" value="1"/>
</dbReference>
<dbReference type="Pfam" id="PF16732">
    <property type="entry name" value="ComP_DUS"/>
    <property type="match status" value="1"/>
</dbReference>
<name>A0ABV8MTK4_9NEIS</name>
<feature type="transmembrane region" description="Helical" evidence="2">
    <location>
        <begin position="12"/>
        <end position="33"/>
    </location>
</feature>
<dbReference type="PANTHER" id="PTHR30093:SF47">
    <property type="entry name" value="TYPE IV PILUS NON-CORE MINOR PILIN PILE"/>
    <property type="match status" value="1"/>
</dbReference>
<dbReference type="PROSITE" id="PS00409">
    <property type="entry name" value="PROKAR_NTER_METHYL"/>
    <property type="match status" value="1"/>
</dbReference>
<dbReference type="EMBL" id="JBHSBU010000001">
    <property type="protein sequence ID" value="MFC4160656.1"/>
    <property type="molecule type" value="Genomic_DNA"/>
</dbReference>
<evidence type="ECO:0000313" key="3">
    <source>
        <dbReference type="EMBL" id="MFC4160656.1"/>
    </source>
</evidence>
<evidence type="ECO:0000256" key="1">
    <source>
        <dbReference type="ARBA" id="ARBA00022481"/>
    </source>
</evidence>
<dbReference type="Pfam" id="PF07963">
    <property type="entry name" value="N_methyl"/>
    <property type="match status" value="1"/>
</dbReference>
<dbReference type="PANTHER" id="PTHR30093">
    <property type="entry name" value="GENERAL SECRETION PATHWAY PROTEIN G"/>
    <property type="match status" value="1"/>
</dbReference>